<accession>A0ABX1K179</accession>
<dbReference type="Proteomes" id="UP000777774">
    <property type="component" value="Unassembled WGS sequence"/>
</dbReference>
<feature type="non-terminal residue" evidence="1">
    <location>
        <position position="1"/>
    </location>
</feature>
<proteinExistence type="predicted"/>
<protein>
    <submittedName>
        <fullName evidence="1">Uncharacterized protein</fullName>
    </submittedName>
</protein>
<dbReference type="RefSeq" id="WP_168679299.1">
    <property type="nucleotide sequence ID" value="NZ_JAAXOY010000328.1"/>
</dbReference>
<evidence type="ECO:0000313" key="1">
    <source>
        <dbReference type="EMBL" id="NKY40334.1"/>
    </source>
</evidence>
<dbReference type="EMBL" id="JAAXOY010000328">
    <property type="protein sequence ID" value="NKY40334.1"/>
    <property type="molecule type" value="Genomic_DNA"/>
</dbReference>
<organism evidence="1 2">
    <name type="scientific">Cellulomonas septica</name>
    <dbReference type="NCBI Taxonomy" id="285080"/>
    <lineage>
        <taxon>Bacteria</taxon>
        <taxon>Bacillati</taxon>
        <taxon>Actinomycetota</taxon>
        <taxon>Actinomycetes</taxon>
        <taxon>Micrococcales</taxon>
        <taxon>Cellulomonadaceae</taxon>
        <taxon>Cellulomonas</taxon>
    </lineage>
</organism>
<gene>
    <name evidence="1" type="ORF">HGA02_12570</name>
</gene>
<comment type="caution">
    <text evidence="1">The sequence shown here is derived from an EMBL/GenBank/DDBJ whole genome shotgun (WGS) entry which is preliminary data.</text>
</comment>
<keyword evidence="2" id="KW-1185">Reference proteome</keyword>
<sequence>PLPADQVASTLPAADGAAAPGTCGWQVRAPEHTSPWHLGVNLGHYPQHPRSSLPVGVTVESTTSQRTPAPVRVVAERDGVVVAASSDAFDTGSSMVPGTTSGGHHLALVTCGGPDDHLALPDGSYTLRAVLADPDSGEVLALSPGEPLVLAGNARAPWCEADVDVVRDGDRALEVEGTVGAAGRSADLTLTWRPGGDGWKGDAEALLLDERVVLVDAAGLVVADSRRWSEETSSVAGTLAAGRTSSISVQWTAAASCSGTDLPAGTYTAYALVTLAPTDVAGVTSNVLGVARLGGEVVVP</sequence>
<reference evidence="1 2" key="1">
    <citation type="submission" date="2020-04" db="EMBL/GenBank/DDBJ databases">
        <title>MicrobeNet Type strains.</title>
        <authorList>
            <person name="Nicholson A.C."/>
        </authorList>
    </citation>
    <scope>NUCLEOTIDE SEQUENCE [LARGE SCALE GENOMIC DNA]</scope>
    <source>
        <strain evidence="1 2">ATCC BAA-787</strain>
    </source>
</reference>
<evidence type="ECO:0000313" key="2">
    <source>
        <dbReference type="Proteomes" id="UP000777774"/>
    </source>
</evidence>
<name>A0ABX1K179_9CELL</name>